<evidence type="ECO:0000256" key="7">
    <source>
        <dbReference type="ARBA" id="ARBA00023136"/>
    </source>
</evidence>
<feature type="transmembrane region" description="Helical" evidence="8">
    <location>
        <begin position="230"/>
        <end position="263"/>
    </location>
</feature>
<organism evidence="9 10">
    <name type="scientific">Clostridium cylindrosporum DSM 605</name>
    <dbReference type="NCBI Taxonomy" id="1121307"/>
    <lineage>
        <taxon>Bacteria</taxon>
        <taxon>Bacillati</taxon>
        <taxon>Bacillota</taxon>
        <taxon>Clostridia</taxon>
        <taxon>Eubacteriales</taxon>
        <taxon>Clostridiaceae</taxon>
        <taxon>Clostridium</taxon>
    </lineage>
</organism>
<evidence type="ECO:0000256" key="2">
    <source>
        <dbReference type="ARBA" id="ARBA00010145"/>
    </source>
</evidence>
<sequence>MQYFNILNQIIVLFLIMGVGYVAARFKVISQEVNVGLSKILINITLPFMVIASFNFKFSQKMLSSGLILFALTFIVHGVLALVSLMLFRKCDSGKKSVLRFMTVFSNCGYMGYPLAHSVYGSEGVFYTAIYNVVFNIFLWTVGVMLFQKEKRKGLYKKVFKNPGMIAVFIGMIIFIFSIKLPFAVSNTISLIGSMTAPLSMIIIGVSLYDVNLKTAFKGIEYYGASLMRLVITPLAIYAVLSLLGFTGIILGISVLLSAMPAAATTVTFAQIYEGDVESASKITVVTTILSAVTLPLIMLLV</sequence>
<dbReference type="PANTHER" id="PTHR36838:SF1">
    <property type="entry name" value="SLR1864 PROTEIN"/>
    <property type="match status" value="1"/>
</dbReference>
<proteinExistence type="inferred from homology"/>
<feature type="transmembrane region" description="Helical" evidence="8">
    <location>
        <begin position="191"/>
        <end position="209"/>
    </location>
</feature>
<name>A0A0J8DEE2_CLOCY</name>
<reference evidence="9 10" key="1">
    <citation type="submission" date="2015-06" db="EMBL/GenBank/DDBJ databases">
        <title>Draft genome sequence of the purine-degrading Clostridium cylindrosporum HC-1 (DSM 605).</title>
        <authorList>
            <person name="Poehlein A."/>
            <person name="Schiel-Bengelsdorf B."/>
            <person name="Bengelsdorf F."/>
            <person name="Daniel R."/>
            <person name="Duerre P."/>
        </authorList>
    </citation>
    <scope>NUCLEOTIDE SEQUENCE [LARGE SCALE GENOMIC DNA]</scope>
    <source>
        <strain evidence="9 10">DSM 605</strain>
    </source>
</reference>
<dbReference type="Pfam" id="PF03547">
    <property type="entry name" value="Mem_trans"/>
    <property type="match status" value="1"/>
</dbReference>
<evidence type="ECO:0000256" key="1">
    <source>
        <dbReference type="ARBA" id="ARBA00004651"/>
    </source>
</evidence>
<feature type="transmembrane region" description="Helical" evidence="8">
    <location>
        <begin position="6"/>
        <end position="24"/>
    </location>
</feature>
<feature type="transmembrane region" description="Helical" evidence="8">
    <location>
        <begin position="36"/>
        <end position="56"/>
    </location>
</feature>
<keyword evidence="5 8" id="KW-0812">Transmembrane</keyword>
<keyword evidence="7 8" id="KW-0472">Membrane</keyword>
<dbReference type="Gene3D" id="1.20.1530.20">
    <property type="match status" value="1"/>
</dbReference>
<comment type="similarity">
    <text evidence="2">Belongs to the auxin efflux carrier (TC 2.A.69) family.</text>
</comment>
<dbReference type="Proteomes" id="UP000036756">
    <property type="component" value="Unassembled WGS sequence"/>
</dbReference>
<protein>
    <submittedName>
        <fullName evidence="9">Auxin efflux carrier family protein</fullName>
    </submittedName>
</protein>
<keyword evidence="6 8" id="KW-1133">Transmembrane helix</keyword>
<dbReference type="AlphaFoldDB" id="A0A0J8DEE2"/>
<evidence type="ECO:0000313" key="9">
    <source>
        <dbReference type="EMBL" id="KMT22563.1"/>
    </source>
</evidence>
<feature type="transmembrane region" description="Helical" evidence="8">
    <location>
        <begin position="97"/>
        <end position="113"/>
    </location>
</feature>
<feature type="transmembrane region" description="Helical" evidence="8">
    <location>
        <begin position="62"/>
        <end position="85"/>
    </location>
</feature>
<keyword evidence="10" id="KW-1185">Reference proteome</keyword>
<dbReference type="InterPro" id="IPR004776">
    <property type="entry name" value="Mem_transp_PIN-like"/>
</dbReference>
<dbReference type="STRING" id="1121307.CLCY_10c01100"/>
<accession>A0A0J8DEE2</accession>
<dbReference type="GO" id="GO:0055085">
    <property type="term" value="P:transmembrane transport"/>
    <property type="evidence" value="ECO:0007669"/>
    <property type="project" value="InterPro"/>
</dbReference>
<evidence type="ECO:0000256" key="3">
    <source>
        <dbReference type="ARBA" id="ARBA00022448"/>
    </source>
</evidence>
<feature type="transmembrane region" description="Helical" evidence="8">
    <location>
        <begin position="159"/>
        <end position="179"/>
    </location>
</feature>
<gene>
    <name evidence="9" type="ORF">CLCY_10c01100</name>
</gene>
<dbReference type="OrthoDB" id="9798064at2"/>
<evidence type="ECO:0000256" key="6">
    <source>
        <dbReference type="ARBA" id="ARBA00022989"/>
    </source>
</evidence>
<feature type="transmembrane region" description="Helical" evidence="8">
    <location>
        <begin position="283"/>
        <end position="301"/>
    </location>
</feature>
<keyword evidence="3" id="KW-0813">Transport</keyword>
<evidence type="ECO:0000256" key="4">
    <source>
        <dbReference type="ARBA" id="ARBA00022475"/>
    </source>
</evidence>
<keyword evidence="4" id="KW-1003">Cell membrane</keyword>
<dbReference type="GO" id="GO:0005886">
    <property type="term" value="C:plasma membrane"/>
    <property type="evidence" value="ECO:0007669"/>
    <property type="project" value="UniProtKB-SubCell"/>
</dbReference>
<dbReference type="PANTHER" id="PTHR36838">
    <property type="entry name" value="AUXIN EFFLUX CARRIER FAMILY PROTEIN"/>
    <property type="match status" value="1"/>
</dbReference>
<evidence type="ECO:0000256" key="5">
    <source>
        <dbReference type="ARBA" id="ARBA00022692"/>
    </source>
</evidence>
<dbReference type="InterPro" id="IPR038770">
    <property type="entry name" value="Na+/solute_symporter_sf"/>
</dbReference>
<dbReference type="EMBL" id="LFVU01000007">
    <property type="protein sequence ID" value="KMT22563.1"/>
    <property type="molecule type" value="Genomic_DNA"/>
</dbReference>
<comment type="caution">
    <text evidence="9">The sequence shown here is derived from an EMBL/GenBank/DDBJ whole genome shotgun (WGS) entry which is preliminary data.</text>
</comment>
<dbReference type="RefSeq" id="WP_048569973.1">
    <property type="nucleotide sequence ID" value="NZ_LFVU01000007.1"/>
</dbReference>
<evidence type="ECO:0000313" key="10">
    <source>
        <dbReference type="Proteomes" id="UP000036756"/>
    </source>
</evidence>
<dbReference type="PATRIC" id="fig|1121307.3.peg.112"/>
<evidence type="ECO:0000256" key="8">
    <source>
        <dbReference type="SAM" id="Phobius"/>
    </source>
</evidence>
<comment type="subcellular location">
    <subcellularLocation>
        <location evidence="1">Cell membrane</location>
        <topology evidence="1">Multi-pass membrane protein</topology>
    </subcellularLocation>
</comment>
<feature type="transmembrane region" description="Helical" evidence="8">
    <location>
        <begin position="125"/>
        <end position="147"/>
    </location>
</feature>